<gene>
    <name evidence="1" type="ORF">E5331_19040</name>
</gene>
<keyword evidence="2" id="KW-1185">Reference proteome</keyword>
<organism evidence="1 2">
    <name type="scientific">Lepagella muris</name>
    <dbReference type="NCBI Taxonomy" id="3032870"/>
    <lineage>
        <taxon>Bacteria</taxon>
        <taxon>Pseudomonadati</taxon>
        <taxon>Bacteroidota</taxon>
        <taxon>Bacteroidia</taxon>
        <taxon>Bacteroidales</taxon>
        <taxon>Muribaculaceae</taxon>
        <taxon>Lepagella</taxon>
    </lineage>
</organism>
<comment type="caution">
    <text evidence="1">The sequence shown here is derived from an EMBL/GenBank/DDBJ whole genome shotgun (WGS) entry which is preliminary data.</text>
</comment>
<accession>A0AC61RAH0</accession>
<name>A0AC61RAH0_9BACT</name>
<evidence type="ECO:0000313" key="1">
    <source>
        <dbReference type="EMBL" id="TGY75998.1"/>
    </source>
</evidence>
<dbReference type="EMBL" id="SRYB01000046">
    <property type="protein sequence ID" value="TGY75998.1"/>
    <property type="molecule type" value="Genomic_DNA"/>
</dbReference>
<protein>
    <submittedName>
        <fullName evidence="1">Glycosyltransferase</fullName>
    </submittedName>
</protein>
<evidence type="ECO:0000313" key="2">
    <source>
        <dbReference type="Proteomes" id="UP000306319"/>
    </source>
</evidence>
<sequence length="333" mass="39212">MRPKVSIIIPVYKVEKYIERCVRTLFGQTLDSLEFIFVDDCSPDNSIELLKKVLNDYPNRLEQVKIIRHEVNKGVGKSRQDGVDAASGEYIIHCDPDDWVELDMYEKMYTKATDENVDVVICDYYENFSDSETLKKQEPDELTSLSVLANITGLVPNKINGCLWNKLMKRELYNTVSFIPGVYIQEDDLIWVQLLDKEHSISYIDSAFYHYWINRQDSLMKSFSKKTVIDNMHALKFVDGIIKSNKSTQYQDCLKAWIGAWIIYRAFPCKEFSNKDFTQYFSEYDDYCSYSKEFNTIKLKLVKFACNRYHRQALFLCNIYQAVHRLWNKTKTK</sequence>
<dbReference type="Proteomes" id="UP000306319">
    <property type="component" value="Unassembled WGS sequence"/>
</dbReference>
<reference evidence="1" key="1">
    <citation type="submission" date="2019-04" db="EMBL/GenBank/DDBJ databases">
        <title>Microbes associate with the intestines of laboratory mice.</title>
        <authorList>
            <person name="Navarre W."/>
            <person name="Wong E."/>
            <person name="Huang K."/>
            <person name="Tropini C."/>
            <person name="Ng K."/>
            <person name="Yu B."/>
        </authorList>
    </citation>
    <scope>NUCLEOTIDE SEQUENCE</scope>
    <source>
        <strain evidence="1">NM04_E33</strain>
    </source>
</reference>
<proteinExistence type="predicted"/>